<accession>A0A098Y355</accession>
<comment type="caution">
    <text evidence="3">The sequence shown here is derived from an EMBL/GenBank/DDBJ whole genome shotgun (WGS) entry which is preliminary data.</text>
</comment>
<feature type="compositionally biased region" description="Low complexity" evidence="2">
    <location>
        <begin position="39"/>
        <end position="48"/>
    </location>
</feature>
<proteinExistence type="predicted"/>
<feature type="region of interest" description="Disordered" evidence="2">
    <location>
        <begin position="228"/>
        <end position="508"/>
    </location>
</feature>
<dbReference type="AlphaFoldDB" id="A0A098Y355"/>
<dbReference type="Proteomes" id="UP000029713">
    <property type="component" value="Unassembled WGS sequence"/>
</dbReference>
<feature type="compositionally biased region" description="Pro residues" evidence="2">
    <location>
        <begin position="484"/>
        <end position="494"/>
    </location>
</feature>
<name>A0A098Y355_9ACTN</name>
<keyword evidence="4" id="KW-1185">Reference proteome</keyword>
<feature type="region of interest" description="Disordered" evidence="2">
    <location>
        <begin position="1"/>
        <end position="86"/>
    </location>
</feature>
<dbReference type="STRING" id="1522368.IN07_21350"/>
<keyword evidence="1" id="KW-0175">Coiled coil</keyword>
<reference evidence="3 4" key="1">
    <citation type="submission" date="2014-07" db="EMBL/GenBank/DDBJ databases">
        <title>Biosystematic studies on Modestobacter strains isolated from extreme hyper-arid desert soil and from historic building.</title>
        <authorList>
            <person name="Bukarasam K."/>
            <person name="Bull A."/>
            <person name="Girard G."/>
            <person name="van Wezel G."/>
            <person name="Goodfellow M."/>
        </authorList>
    </citation>
    <scope>NUCLEOTIDE SEQUENCE [LARGE SCALE GENOMIC DNA]</scope>
    <source>
        <strain evidence="3 4">KNN45-2b</strain>
    </source>
</reference>
<feature type="coiled-coil region" evidence="1">
    <location>
        <begin position="133"/>
        <end position="160"/>
    </location>
</feature>
<feature type="compositionally biased region" description="Pro residues" evidence="2">
    <location>
        <begin position="328"/>
        <end position="349"/>
    </location>
</feature>
<feature type="compositionally biased region" description="Low complexity" evidence="2">
    <location>
        <begin position="373"/>
        <end position="384"/>
    </location>
</feature>
<dbReference type="EMBL" id="JPMX01000114">
    <property type="protein sequence ID" value="KGH44820.1"/>
    <property type="molecule type" value="Genomic_DNA"/>
</dbReference>
<feature type="compositionally biased region" description="Basic and acidic residues" evidence="2">
    <location>
        <begin position="55"/>
        <end position="74"/>
    </location>
</feature>
<organism evidence="3 4">
    <name type="scientific">Modestobacter caceresii</name>
    <dbReference type="NCBI Taxonomy" id="1522368"/>
    <lineage>
        <taxon>Bacteria</taxon>
        <taxon>Bacillati</taxon>
        <taxon>Actinomycetota</taxon>
        <taxon>Actinomycetes</taxon>
        <taxon>Geodermatophilales</taxon>
        <taxon>Geodermatophilaceae</taxon>
        <taxon>Modestobacter</taxon>
    </lineage>
</organism>
<feature type="compositionally biased region" description="Pro residues" evidence="2">
    <location>
        <begin position="358"/>
        <end position="372"/>
    </location>
</feature>
<evidence type="ECO:0000313" key="4">
    <source>
        <dbReference type="Proteomes" id="UP000029713"/>
    </source>
</evidence>
<evidence type="ECO:0000256" key="1">
    <source>
        <dbReference type="SAM" id="Coils"/>
    </source>
</evidence>
<protein>
    <submittedName>
        <fullName evidence="3">Uncharacterized protein</fullName>
    </submittedName>
</protein>
<evidence type="ECO:0000313" key="3">
    <source>
        <dbReference type="EMBL" id="KGH44820.1"/>
    </source>
</evidence>
<sequence>MPAADEDEPVAAVPGRGASTASDAAPERPEAEVPEAEAPEAGAPGVEVSEAEVPELDRPAVDESADRVPAEHGQIEQSASDAAPWDEAWLPQWVDAAPVAAPARPAVNAFPEAAMAPEPPPRPDLQHLVPGASAELVAALAELEEAERTAERERQAQLAAWAADIQAAEALPAPTDADARGTGPGGTLPAVRTPPAAAGRRRYRVLLPAAVLVVAGVVAGFTLPGGSDGAGPSVAAVQRDADERPAPTTANRSPALRVNGLPALGAGAADTPLATTPAGSPSAAATPGARAASVPVATSSARGRTFRVVAAPRAGVQSREPAGSAVQPVPPLAGPPALPVPITPAPTDPAPTDSAPTGPAPIGPDPIGPAPVDPVGDPTAPDGDCPATVPEDGQTPDEGTGPDAPVTAPACAPVDPDPQAPEPDGTDPDGTDPGGTDPGGDAEVPDGSGDGPSGDGEVVPPIVAPEQTPAPSPTATPTVASPPTSTPTPTPSGAPDPSATPAEALGRS</sequence>
<gene>
    <name evidence="3" type="ORF">IN07_21350</name>
</gene>
<evidence type="ECO:0000256" key="2">
    <source>
        <dbReference type="SAM" id="MobiDB-lite"/>
    </source>
</evidence>
<feature type="compositionally biased region" description="Low complexity" evidence="2">
    <location>
        <begin position="274"/>
        <end position="293"/>
    </location>
</feature>